<feature type="transmembrane region" description="Helical" evidence="9">
    <location>
        <begin position="63"/>
        <end position="80"/>
    </location>
</feature>
<comment type="pathway">
    <text evidence="9">Protein modification; lipoprotein biosynthesis (signal peptide cleavage).</text>
</comment>
<keyword evidence="8 9" id="KW-0472">Membrane</keyword>
<organism evidence="11 12">
    <name type="scientific">Bacillus mobilis</name>
    <dbReference type="NCBI Taxonomy" id="2026190"/>
    <lineage>
        <taxon>Bacteria</taxon>
        <taxon>Bacillati</taxon>
        <taxon>Bacillota</taxon>
        <taxon>Bacilli</taxon>
        <taxon>Bacillales</taxon>
        <taxon>Bacillaceae</taxon>
        <taxon>Bacillus</taxon>
        <taxon>Bacillus cereus group</taxon>
    </lineage>
</organism>
<dbReference type="PRINTS" id="PR00781">
    <property type="entry name" value="LIPOSIGPTASE"/>
</dbReference>
<feature type="transmembrane region" description="Helical" evidence="9">
    <location>
        <begin position="7"/>
        <end position="26"/>
    </location>
</feature>
<dbReference type="PANTHER" id="PTHR33695:SF1">
    <property type="entry name" value="LIPOPROTEIN SIGNAL PEPTIDASE"/>
    <property type="match status" value="1"/>
</dbReference>
<comment type="catalytic activity">
    <reaction evidence="9">
        <text>Release of signal peptides from bacterial membrane prolipoproteins. Hydrolyzes -Xaa-Yaa-Zaa-|-(S,diacylglyceryl)Cys-, in which Xaa is hydrophobic (preferably Leu), and Yaa (Ala or Ser) and Zaa (Gly or Ala) have small, neutral side chains.</text>
        <dbReference type="EC" id="3.4.23.36"/>
    </reaction>
</comment>
<proteinExistence type="inferred from homology"/>
<evidence type="ECO:0000256" key="5">
    <source>
        <dbReference type="ARBA" id="ARBA00022750"/>
    </source>
</evidence>
<dbReference type="NCBIfam" id="TIGR00077">
    <property type="entry name" value="lspA"/>
    <property type="match status" value="1"/>
</dbReference>
<evidence type="ECO:0000256" key="1">
    <source>
        <dbReference type="ARBA" id="ARBA00006139"/>
    </source>
</evidence>
<name>A0ABV4S1T8_9BACI</name>
<keyword evidence="7 9" id="KW-1133">Transmembrane helix</keyword>
<evidence type="ECO:0000256" key="10">
    <source>
        <dbReference type="RuleBase" id="RU004181"/>
    </source>
</evidence>
<dbReference type="HAMAP" id="MF_00161">
    <property type="entry name" value="LspA"/>
    <property type="match status" value="1"/>
</dbReference>
<comment type="similarity">
    <text evidence="1 9 10">Belongs to the peptidase A8 family.</text>
</comment>
<dbReference type="Proteomes" id="UP001571110">
    <property type="component" value="Unassembled WGS sequence"/>
</dbReference>
<protein>
    <recommendedName>
        <fullName evidence="9">Lipoprotein signal peptidase</fullName>
        <ecNumber evidence="9">3.4.23.36</ecNumber>
    </recommendedName>
    <alternativeName>
        <fullName evidence="9">Prolipoprotein signal peptidase</fullName>
    </alternativeName>
    <alternativeName>
        <fullName evidence="9">Signal peptidase II</fullName>
        <shortName evidence="9">SPase II</shortName>
    </alternativeName>
</protein>
<dbReference type="GO" id="GO:0004190">
    <property type="term" value="F:aspartic-type endopeptidase activity"/>
    <property type="evidence" value="ECO:0007669"/>
    <property type="project" value="UniProtKB-EC"/>
</dbReference>
<dbReference type="PANTHER" id="PTHR33695">
    <property type="entry name" value="LIPOPROTEIN SIGNAL PEPTIDASE"/>
    <property type="match status" value="1"/>
</dbReference>
<keyword evidence="6 9" id="KW-0378">Hydrolase</keyword>
<comment type="caution">
    <text evidence="11">The sequence shown here is derived from an EMBL/GenBank/DDBJ whole genome shotgun (WGS) entry which is preliminary data.</text>
</comment>
<evidence type="ECO:0000256" key="4">
    <source>
        <dbReference type="ARBA" id="ARBA00022692"/>
    </source>
</evidence>
<evidence type="ECO:0000256" key="2">
    <source>
        <dbReference type="ARBA" id="ARBA00022475"/>
    </source>
</evidence>
<dbReference type="Pfam" id="PF01252">
    <property type="entry name" value="Peptidase_A8"/>
    <property type="match status" value="1"/>
</dbReference>
<comment type="function">
    <text evidence="9">This protein specifically catalyzes the removal of signal peptides from prolipoproteins.</text>
</comment>
<keyword evidence="5 9" id="KW-0064">Aspartyl protease</keyword>
<evidence type="ECO:0000313" key="11">
    <source>
        <dbReference type="EMBL" id="MFA2794255.1"/>
    </source>
</evidence>
<keyword evidence="12" id="KW-1185">Reference proteome</keyword>
<dbReference type="EMBL" id="JBFDTY010000007">
    <property type="protein sequence ID" value="MFA2794255.1"/>
    <property type="molecule type" value="Genomic_DNA"/>
</dbReference>
<evidence type="ECO:0000256" key="6">
    <source>
        <dbReference type="ARBA" id="ARBA00022801"/>
    </source>
</evidence>
<comment type="caution">
    <text evidence="9">Lacks conserved residue(s) required for the propagation of feature annotation.</text>
</comment>
<dbReference type="RefSeq" id="WP_256679739.1">
    <property type="nucleotide sequence ID" value="NZ_JAJESE010000115.1"/>
</dbReference>
<evidence type="ECO:0000256" key="8">
    <source>
        <dbReference type="ARBA" id="ARBA00023136"/>
    </source>
</evidence>
<feature type="active site" evidence="9">
    <location>
        <position position="130"/>
    </location>
</feature>
<sequence>MKREWIILYIIALIAVLIDQLAKYAVRTYMQLGETIPIAGDYFQLTSHRNNGAAWGIFAGQRWFLILITLVAIIFLIRYARNTTDKWTRYALGLYMGGALGNAIDRIAFGEVVDFFNVRIINYPIFNTADTFLVCGTILLVITTFKQPNNVAKGTN</sequence>
<accession>A0ABV4S1T8</accession>
<feature type="active site" evidence="9">
    <location>
        <position position="114"/>
    </location>
</feature>
<evidence type="ECO:0000313" key="12">
    <source>
        <dbReference type="Proteomes" id="UP001571110"/>
    </source>
</evidence>
<evidence type="ECO:0000256" key="7">
    <source>
        <dbReference type="ARBA" id="ARBA00022989"/>
    </source>
</evidence>
<gene>
    <name evidence="9 11" type="primary">lspA</name>
    <name evidence="11" type="ORF">AB1I70_23430</name>
</gene>
<dbReference type="EC" id="3.4.23.36" evidence="9"/>
<evidence type="ECO:0000256" key="9">
    <source>
        <dbReference type="HAMAP-Rule" id="MF_00161"/>
    </source>
</evidence>
<comment type="subcellular location">
    <subcellularLocation>
        <location evidence="9">Cell membrane</location>
        <topology evidence="9">Multi-pass membrane protein</topology>
    </subcellularLocation>
</comment>
<keyword evidence="3 9" id="KW-0645">Protease</keyword>
<keyword evidence="4 9" id="KW-0812">Transmembrane</keyword>
<reference evidence="11 12" key="1">
    <citation type="submission" date="2024-06" db="EMBL/GenBank/DDBJ databases">
        <title>Genetic profile and toxigenic potential of Bacillus cereus isolates from a Norwegian ice cream production plant,.</title>
        <authorList>
            <person name="Lindback T."/>
            <person name="Llarena A.-K."/>
            <person name="O'Sullivan K."/>
            <person name="Monshaugen M."/>
            <person name="Holmemo C.W."/>
            <person name="Aspholm M."/>
        </authorList>
    </citation>
    <scope>NUCLEOTIDE SEQUENCE [LARGE SCALE GENOMIC DNA]</scope>
    <source>
        <strain evidence="11 12">NVH-YM330</strain>
    </source>
</reference>
<dbReference type="InterPro" id="IPR001872">
    <property type="entry name" value="Peptidase_A8"/>
</dbReference>
<evidence type="ECO:0000256" key="3">
    <source>
        <dbReference type="ARBA" id="ARBA00022670"/>
    </source>
</evidence>
<keyword evidence="2 9" id="KW-1003">Cell membrane</keyword>